<keyword evidence="4" id="KW-1185">Reference proteome</keyword>
<dbReference type="EMBL" id="FN649746">
    <property type="protein sequence ID" value="CBJ27289.1"/>
    <property type="molecule type" value="Genomic_DNA"/>
</dbReference>
<feature type="compositionally biased region" description="Polar residues" evidence="1">
    <location>
        <begin position="845"/>
        <end position="854"/>
    </location>
</feature>
<gene>
    <name evidence="3" type="ORF">Esi_0065_0011</name>
</gene>
<feature type="compositionally biased region" description="Low complexity" evidence="1">
    <location>
        <begin position="903"/>
        <end position="925"/>
    </location>
</feature>
<sequence>MSESPASWVRHDDTYVHDGVSARSDWSNDVVGATEENNYYNAQDQTTWENGAHSYGYDTGAAYSAQDGNSTWLESPSDMDWEQQVANNVEATPDEWQWVQNSSTEGYFYNSVTGEARWDDPAAFEEANSHELVERGYNDALATEGVPIGETLTEYYGQGRYTFTAEDGTVWSYDEALGDYVQHHDDQESSWEPPPEWQENPVAEDYYSSTYENGVPDNDGGVAELQQPGRPAITGDESNEEGGTLHYAPPQETALEPVPTGGAGSASIAQPEGRKGYDENDGAASTGIRSERSSQPQENDTHGDMASAGPRSSGPRSSGDNSSLDQTSADEFSQWSLAKLRGVSKMLPGKWPVSDFLVDRATEDYDMMLTLNASEIEAFKNKGTSQIIRSLVGPEDGEDDDQDDLSLSSDSCETADDPYQEDQLSASVTAGHVEYPTAQGFLGKSSGGITTAGTTSVTSFPGSSPGDAGDGVVANGGKKKAAASVTGSESVGKNREISPTRRPVEGKGLRPGRRGSLLGLDRAKVDNEGKGLGGWKPGFAEDGSLYFINQETGEVRWTFPVRAWEVRVRQLALLTPRAPLEVGRGVCRLRETSEMKKKRLAHRWKVEQILAQEALRREEDPTPAEAAQDAMESIITAIERREDKKRRRREHNIRALERARWHPSTSGYLMQRLAVSASTTVIATARANELEEGPEGKMILTDADFLDINLTQGRGLATALHFSLPARLLQPRTKWAGLLAAPDLPTPPSLRALAGVRSLGDLKRELTALGTAARAATATPANQEQAMATEGGGTIGGNALSSMKARAWKRKIKATAAEPADTASKDEEALVDGDTPVPATAVAVRTQNDETSTALGRPDGVAPAAAPPLADSPPTRNAEPPAEHDGATAATGKRSRDDHNKPSNDGGDSGSSSSSAKGSFATTKSPSGVTTAVRPASVPNGGVKDSKGQAGTGNEEEESRQQSEKGPPSPRVLTAVAPLDEQVRGFGAKLALKIEIGDLDPKRAGDAVAAMAKKRLVAAGKAMGLPNKVATTTKVPEKPGRVLTPQPPPPDVSTITIELACTPPPFNLLTTVKVEDPATGKKCDREELTSVLRDAWEGMLVRDIAMAGGVDPRQVIVEEVRRRRVSKVNASADASPFRPERRDETFRRYAGTEHAVAGMATTTTSPAPARAEGLVAPCPTSGQRQEEQLGSGTERLLAPASDSLPQAGLRATMTRRLRPPVAKKRRLGRGWAGRGGSGVGDDGREQASLLDDLNGELSRASPQLGEVDRRAFTAPSLDSPSLGVDEVVGASGTPREPVAGSSGPQKVLLPRIANSSNGFSSDGAWNSPREGAGDAAFRRRGTVVNGSAPWKGMNFADMNVADDHAVGIGAGNRGDFGILGRIQQRGGRFVGSLGHMQEVFEPVDEGRTQDPE</sequence>
<evidence type="ECO:0000259" key="2">
    <source>
        <dbReference type="PROSITE" id="PS50020"/>
    </source>
</evidence>
<reference evidence="3 4" key="1">
    <citation type="journal article" date="2010" name="Nature">
        <title>The Ectocarpus genome and the independent evolution of multicellularity in brown algae.</title>
        <authorList>
            <person name="Cock J.M."/>
            <person name="Sterck L."/>
            <person name="Rouze P."/>
            <person name="Scornet D."/>
            <person name="Allen A.E."/>
            <person name="Amoutzias G."/>
            <person name="Anthouard V."/>
            <person name="Artiguenave F."/>
            <person name="Aury J.M."/>
            <person name="Badger J.H."/>
            <person name="Beszteri B."/>
            <person name="Billiau K."/>
            <person name="Bonnet E."/>
            <person name="Bothwell J.H."/>
            <person name="Bowler C."/>
            <person name="Boyen C."/>
            <person name="Brownlee C."/>
            <person name="Carrano C.J."/>
            <person name="Charrier B."/>
            <person name="Cho G.Y."/>
            <person name="Coelho S.M."/>
            <person name="Collen J."/>
            <person name="Corre E."/>
            <person name="Da Silva C."/>
            <person name="Delage L."/>
            <person name="Delaroque N."/>
            <person name="Dittami S.M."/>
            <person name="Doulbeau S."/>
            <person name="Elias M."/>
            <person name="Farnham G."/>
            <person name="Gachon C.M."/>
            <person name="Gschloessl B."/>
            <person name="Heesch S."/>
            <person name="Jabbari K."/>
            <person name="Jubin C."/>
            <person name="Kawai H."/>
            <person name="Kimura K."/>
            <person name="Kloareg B."/>
            <person name="Kupper F.C."/>
            <person name="Lang D."/>
            <person name="Le Bail A."/>
            <person name="Leblanc C."/>
            <person name="Lerouge P."/>
            <person name="Lohr M."/>
            <person name="Lopez P.J."/>
            <person name="Martens C."/>
            <person name="Maumus F."/>
            <person name="Michel G."/>
            <person name="Miranda-Saavedra D."/>
            <person name="Morales J."/>
            <person name="Moreau H."/>
            <person name="Motomura T."/>
            <person name="Nagasato C."/>
            <person name="Napoli C.A."/>
            <person name="Nelson D.R."/>
            <person name="Nyvall-Collen P."/>
            <person name="Peters A.F."/>
            <person name="Pommier C."/>
            <person name="Potin P."/>
            <person name="Poulain J."/>
            <person name="Quesneville H."/>
            <person name="Read B."/>
            <person name="Rensing S.A."/>
            <person name="Ritter A."/>
            <person name="Rousvoal S."/>
            <person name="Samanta M."/>
            <person name="Samson G."/>
            <person name="Schroeder D.C."/>
            <person name="Segurens B."/>
            <person name="Strittmatter M."/>
            <person name="Tonon T."/>
            <person name="Tregear J.W."/>
            <person name="Valentin K."/>
            <person name="von Dassow P."/>
            <person name="Yamagishi T."/>
            <person name="Van de Peer Y."/>
            <person name="Wincker P."/>
        </authorList>
    </citation>
    <scope>NUCLEOTIDE SEQUENCE [LARGE SCALE GENOMIC DNA]</scope>
    <source>
        <strain evidence="4">Ec32 / CCAP1310/4</strain>
    </source>
</reference>
<dbReference type="InterPro" id="IPR036020">
    <property type="entry name" value="WW_dom_sf"/>
</dbReference>
<dbReference type="SMART" id="SM00456">
    <property type="entry name" value="WW"/>
    <property type="match status" value="2"/>
</dbReference>
<feature type="region of interest" description="Disordered" evidence="1">
    <location>
        <begin position="208"/>
        <end position="329"/>
    </location>
</feature>
<name>D7G5G6_ECTSI</name>
<feature type="region of interest" description="Disordered" evidence="1">
    <location>
        <begin position="483"/>
        <end position="522"/>
    </location>
</feature>
<evidence type="ECO:0000256" key="1">
    <source>
        <dbReference type="SAM" id="MobiDB-lite"/>
    </source>
</evidence>
<feature type="region of interest" description="Disordered" evidence="1">
    <location>
        <begin position="1223"/>
        <end position="1246"/>
    </location>
</feature>
<organism evidence="3 4">
    <name type="scientific">Ectocarpus siliculosus</name>
    <name type="common">Brown alga</name>
    <name type="synonym">Conferva siliculosa</name>
    <dbReference type="NCBI Taxonomy" id="2880"/>
    <lineage>
        <taxon>Eukaryota</taxon>
        <taxon>Sar</taxon>
        <taxon>Stramenopiles</taxon>
        <taxon>Ochrophyta</taxon>
        <taxon>PX clade</taxon>
        <taxon>Phaeophyceae</taxon>
        <taxon>Ectocarpales</taxon>
        <taxon>Ectocarpaceae</taxon>
        <taxon>Ectocarpus</taxon>
    </lineage>
</organism>
<protein>
    <recommendedName>
        <fullName evidence="2">WW domain-containing protein</fullName>
    </recommendedName>
</protein>
<feature type="region of interest" description="Disordered" evidence="1">
    <location>
        <begin position="814"/>
        <end position="973"/>
    </location>
</feature>
<dbReference type="OrthoDB" id="191651at2759"/>
<accession>D7G5G6</accession>
<feature type="compositionally biased region" description="Low complexity" evidence="1">
    <location>
        <begin position="862"/>
        <end position="874"/>
    </location>
</feature>
<feature type="region of interest" description="Disordered" evidence="1">
    <location>
        <begin position="383"/>
        <end position="420"/>
    </location>
</feature>
<dbReference type="InterPro" id="IPR001202">
    <property type="entry name" value="WW_dom"/>
</dbReference>
<feature type="compositionally biased region" description="Low complexity" evidence="1">
    <location>
        <begin position="306"/>
        <end position="319"/>
    </location>
</feature>
<proteinExistence type="predicted"/>
<feature type="compositionally biased region" description="Polar residues" evidence="1">
    <location>
        <begin position="320"/>
        <end position="329"/>
    </location>
</feature>
<feature type="domain" description="WW" evidence="2">
    <location>
        <begin position="90"/>
        <end position="123"/>
    </location>
</feature>
<dbReference type="InParanoid" id="D7G5G6"/>
<evidence type="ECO:0000313" key="3">
    <source>
        <dbReference type="EMBL" id="CBJ27289.1"/>
    </source>
</evidence>
<dbReference type="SUPFAM" id="SSF51045">
    <property type="entry name" value="WW domain"/>
    <property type="match status" value="1"/>
</dbReference>
<evidence type="ECO:0000313" key="4">
    <source>
        <dbReference type="Proteomes" id="UP000002630"/>
    </source>
</evidence>
<dbReference type="EMBL" id="FN648874">
    <property type="protein sequence ID" value="CBJ27289.1"/>
    <property type="molecule type" value="Genomic_DNA"/>
</dbReference>
<dbReference type="CDD" id="cd00201">
    <property type="entry name" value="WW"/>
    <property type="match status" value="1"/>
</dbReference>
<feature type="region of interest" description="Disordered" evidence="1">
    <location>
        <begin position="1124"/>
        <end position="1144"/>
    </location>
</feature>
<feature type="region of interest" description="Disordered" evidence="1">
    <location>
        <begin position="182"/>
        <end position="201"/>
    </location>
</feature>
<dbReference type="Proteomes" id="UP000002630">
    <property type="component" value="Linkage Group LG21"/>
</dbReference>
<feature type="compositionally biased region" description="Basic and acidic residues" evidence="1">
    <location>
        <begin position="492"/>
        <end position="508"/>
    </location>
</feature>
<dbReference type="PROSITE" id="PS50020">
    <property type="entry name" value="WW_DOMAIN_2"/>
    <property type="match status" value="2"/>
</dbReference>
<feature type="compositionally biased region" description="Acidic residues" evidence="1">
    <location>
        <begin position="395"/>
        <end position="404"/>
    </location>
</feature>
<feature type="domain" description="WW" evidence="2">
    <location>
        <begin position="534"/>
        <end position="562"/>
    </location>
</feature>
<feature type="compositionally biased region" description="Gly residues" evidence="1">
    <location>
        <begin position="1230"/>
        <end position="1240"/>
    </location>
</feature>